<proteinExistence type="predicted"/>
<dbReference type="KEGG" id="dmm:dnm_039840"/>
<evidence type="ECO:0000313" key="2">
    <source>
        <dbReference type="Proteomes" id="UP000663722"/>
    </source>
</evidence>
<accession>A0A975GNM8</accession>
<sequence length="57" mass="6845">MVALKPTVFFYLKGLWDNISYSPFFVRAMKIGNFQFIKFCHNTRISDKKRGFSYKRT</sequence>
<organism evidence="1 2">
    <name type="scientific">Desulfonema magnum</name>
    <dbReference type="NCBI Taxonomy" id="45655"/>
    <lineage>
        <taxon>Bacteria</taxon>
        <taxon>Pseudomonadati</taxon>
        <taxon>Thermodesulfobacteriota</taxon>
        <taxon>Desulfobacteria</taxon>
        <taxon>Desulfobacterales</taxon>
        <taxon>Desulfococcaceae</taxon>
        <taxon>Desulfonema</taxon>
    </lineage>
</organism>
<dbReference type="EMBL" id="CP061800">
    <property type="protein sequence ID" value="QTA87945.1"/>
    <property type="molecule type" value="Genomic_DNA"/>
</dbReference>
<keyword evidence="2" id="KW-1185">Reference proteome</keyword>
<protein>
    <submittedName>
        <fullName evidence="1">Uncharacterized protein</fullName>
    </submittedName>
</protein>
<dbReference type="AlphaFoldDB" id="A0A975GNM8"/>
<dbReference type="Proteomes" id="UP000663722">
    <property type="component" value="Chromosome"/>
</dbReference>
<reference evidence="1" key="1">
    <citation type="journal article" date="2021" name="Microb. Physiol.">
        <title>Proteogenomic Insights into the Physiology of Marine, Sulfate-Reducing, Filamentous Desulfonema limicola and Desulfonema magnum.</title>
        <authorList>
            <person name="Schnaars V."/>
            <person name="Wohlbrand L."/>
            <person name="Scheve S."/>
            <person name="Hinrichs C."/>
            <person name="Reinhardt R."/>
            <person name="Rabus R."/>
        </authorList>
    </citation>
    <scope>NUCLEOTIDE SEQUENCE</scope>
    <source>
        <strain evidence="1">4be13</strain>
    </source>
</reference>
<name>A0A975GNM8_9BACT</name>
<gene>
    <name evidence="1" type="ORF">dnm_039840</name>
</gene>
<evidence type="ECO:0000313" key="1">
    <source>
        <dbReference type="EMBL" id="QTA87945.1"/>
    </source>
</evidence>